<keyword evidence="1" id="KW-0472">Membrane</keyword>
<accession>A0A3M7Q6B7</accession>
<gene>
    <name evidence="2" type="ORF">BpHYR1_023447</name>
</gene>
<keyword evidence="1" id="KW-1133">Transmembrane helix</keyword>
<comment type="caution">
    <text evidence="2">The sequence shown here is derived from an EMBL/GenBank/DDBJ whole genome shotgun (WGS) entry which is preliminary data.</text>
</comment>
<evidence type="ECO:0000313" key="3">
    <source>
        <dbReference type="Proteomes" id="UP000276133"/>
    </source>
</evidence>
<evidence type="ECO:0000313" key="2">
    <source>
        <dbReference type="EMBL" id="RNA06742.1"/>
    </source>
</evidence>
<reference evidence="2 3" key="1">
    <citation type="journal article" date="2018" name="Sci. Rep.">
        <title>Genomic signatures of local adaptation to the degree of environmental predictability in rotifers.</title>
        <authorList>
            <person name="Franch-Gras L."/>
            <person name="Hahn C."/>
            <person name="Garcia-Roger E.M."/>
            <person name="Carmona M.J."/>
            <person name="Serra M."/>
            <person name="Gomez A."/>
        </authorList>
    </citation>
    <scope>NUCLEOTIDE SEQUENCE [LARGE SCALE GENOMIC DNA]</scope>
    <source>
        <strain evidence="2">HYR1</strain>
    </source>
</reference>
<feature type="transmembrane region" description="Helical" evidence="1">
    <location>
        <begin position="21"/>
        <end position="39"/>
    </location>
</feature>
<sequence length="73" mass="8482">MFNNVLNVKKCAKIKSTSIERLCFIMLFILDSSLMFSYINGVKAPILAFHKHRSNIDRAITKFSVYVTRKKIQ</sequence>
<proteinExistence type="predicted"/>
<protein>
    <submittedName>
        <fullName evidence="2">Uncharacterized protein</fullName>
    </submittedName>
</protein>
<keyword evidence="3" id="KW-1185">Reference proteome</keyword>
<dbReference type="EMBL" id="REGN01007298">
    <property type="protein sequence ID" value="RNA06742.1"/>
    <property type="molecule type" value="Genomic_DNA"/>
</dbReference>
<name>A0A3M7Q6B7_BRAPC</name>
<keyword evidence="1" id="KW-0812">Transmembrane</keyword>
<evidence type="ECO:0000256" key="1">
    <source>
        <dbReference type="SAM" id="Phobius"/>
    </source>
</evidence>
<organism evidence="2 3">
    <name type="scientific">Brachionus plicatilis</name>
    <name type="common">Marine rotifer</name>
    <name type="synonym">Brachionus muelleri</name>
    <dbReference type="NCBI Taxonomy" id="10195"/>
    <lineage>
        <taxon>Eukaryota</taxon>
        <taxon>Metazoa</taxon>
        <taxon>Spiralia</taxon>
        <taxon>Gnathifera</taxon>
        <taxon>Rotifera</taxon>
        <taxon>Eurotatoria</taxon>
        <taxon>Monogononta</taxon>
        <taxon>Pseudotrocha</taxon>
        <taxon>Ploima</taxon>
        <taxon>Brachionidae</taxon>
        <taxon>Brachionus</taxon>
    </lineage>
</organism>
<dbReference type="Proteomes" id="UP000276133">
    <property type="component" value="Unassembled WGS sequence"/>
</dbReference>
<dbReference type="AlphaFoldDB" id="A0A3M7Q6B7"/>